<dbReference type="GeneID" id="116301628"/>
<keyword evidence="1" id="KW-1133">Transmembrane helix</keyword>
<keyword evidence="1" id="KW-0472">Membrane</keyword>
<accession>A0A6P8IIS2</accession>
<proteinExistence type="predicted"/>
<evidence type="ECO:0000313" key="2">
    <source>
        <dbReference type="Proteomes" id="UP000515163"/>
    </source>
</evidence>
<name>A0A6P8IIS2_ACTTE</name>
<dbReference type="KEGG" id="aten:116301628"/>
<reference evidence="3" key="1">
    <citation type="submission" date="2025-08" db="UniProtKB">
        <authorList>
            <consortium name="RefSeq"/>
        </authorList>
    </citation>
    <scope>IDENTIFICATION</scope>
</reference>
<dbReference type="RefSeq" id="XP_031566575.1">
    <property type="nucleotide sequence ID" value="XM_031710715.1"/>
</dbReference>
<feature type="transmembrane region" description="Helical" evidence="1">
    <location>
        <begin position="40"/>
        <end position="61"/>
    </location>
</feature>
<gene>
    <name evidence="3" type="primary">LOC116301628</name>
</gene>
<evidence type="ECO:0000256" key="1">
    <source>
        <dbReference type="SAM" id="Phobius"/>
    </source>
</evidence>
<sequence>MLQESFAVDRVVGTIVTEITRSCRSIQHLRKRKIQKMRPLTITHLCLFGSVYFLPIVIAQLDLFDQSRILGPRCKWNCTDYWVKEILCKPINKEGCQEMIDRGEPCCIVHLPIGGIKCLNKSSKDNQIRKCLRPFENETQAKEGHCHPMYHPMGTEGSVCKSFSGKILSTVDVLTEFQCMDLCMRNWRCVAFNIYKSEVKSRPCQLLESYHPSSECKTEYIGKKLDREAFYKAYLNPGCTVQEVT</sequence>
<keyword evidence="2" id="KW-1185">Reference proteome</keyword>
<protein>
    <submittedName>
        <fullName evidence="3">Uncharacterized protein LOC116301628</fullName>
    </submittedName>
</protein>
<dbReference type="AlphaFoldDB" id="A0A6P8IIS2"/>
<dbReference type="Proteomes" id="UP000515163">
    <property type="component" value="Unplaced"/>
</dbReference>
<organism evidence="2 3">
    <name type="scientific">Actinia tenebrosa</name>
    <name type="common">Australian red waratah sea anemone</name>
    <dbReference type="NCBI Taxonomy" id="6105"/>
    <lineage>
        <taxon>Eukaryota</taxon>
        <taxon>Metazoa</taxon>
        <taxon>Cnidaria</taxon>
        <taxon>Anthozoa</taxon>
        <taxon>Hexacorallia</taxon>
        <taxon>Actiniaria</taxon>
        <taxon>Actiniidae</taxon>
        <taxon>Actinia</taxon>
    </lineage>
</organism>
<evidence type="ECO:0000313" key="3">
    <source>
        <dbReference type="RefSeq" id="XP_031566575.1"/>
    </source>
</evidence>
<dbReference type="InParanoid" id="A0A6P8IIS2"/>
<keyword evidence="1" id="KW-0812">Transmembrane</keyword>